<dbReference type="PANTHER" id="PTHR34821">
    <property type="entry name" value="INNER MEMBRANE PROTEIN YDCZ"/>
    <property type="match status" value="1"/>
</dbReference>
<keyword evidence="1" id="KW-1133">Transmembrane helix</keyword>
<sequence>MIKLVVALLATIGGAAVAVQSKVNGGLGKQVGLIEGSFISFLIGTLVLFFFTIFFGKGNIFAITEVPKWQLIGGILGAIYVSILIFSVNKIGVTSTLMAVVLGQIIIGAMIDHFGFFGGENYPITGKKIIAILLLIFSLYLFNK</sequence>
<dbReference type="RefSeq" id="WP_016838448.1">
    <property type="nucleotide sequence ID" value="NZ_JAAXPW010000016.1"/>
</dbReference>
<evidence type="ECO:0000313" key="2">
    <source>
        <dbReference type="EMBL" id="MBB5149168.1"/>
    </source>
</evidence>
<dbReference type="PANTHER" id="PTHR34821:SF2">
    <property type="entry name" value="INNER MEMBRANE PROTEIN YDCZ"/>
    <property type="match status" value="1"/>
</dbReference>
<keyword evidence="1" id="KW-0472">Membrane</keyword>
<evidence type="ECO:0000256" key="1">
    <source>
        <dbReference type="SAM" id="Phobius"/>
    </source>
</evidence>
<organism evidence="2 3">
    <name type="scientific">Ureibacillus thermosphaericus</name>
    <dbReference type="NCBI Taxonomy" id="51173"/>
    <lineage>
        <taxon>Bacteria</taxon>
        <taxon>Bacillati</taxon>
        <taxon>Bacillota</taxon>
        <taxon>Bacilli</taxon>
        <taxon>Bacillales</taxon>
        <taxon>Caryophanaceae</taxon>
        <taxon>Ureibacillus</taxon>
    </lineage>
</organism>
<feature type="transmembrane region" description="Helical" evidence="1">
    <location>
        <begin position="37"/>
        <end position="56"/>
    </location>
</feature>
<dbReference type="Pfam" id="PF04657">
    <property type="entry name" value="DMT_YdcZ"/>
    <property type="match status" value="1"/>
</dbReference>
<dbReference type="Proteomes" id="UP000557217">
    <property type="component" value="Unassembled WGS sequence"/>
</dbReference>
<comment type="caution">
    <text evidence="2">The sequence shown here is derived from an EMBL/GenBank/DDBJ whole genome shotgun (WGS) entry which is preliminary data.</text>
</comment>
<dbReference type="AlphaFoldDB" id="A0A840PY65"/>
<accession>A0A840PY65</accession>
<feature type="transmembrane region" description="Helical" evidence="1">
    <location>
        <begin position="94"/>
        <end position="117"/>
    </location>
</feature>
<keyword evidence="3" id="KW-1185">Reference proteome</keyword>
<name>A0A840PY65_URETH</name>
<dbReference type="EMBL" id="JACHGZ010000015">
    <property type="protein sequence ID" value="MBB5149168.1"/>
    <property type="molecule type" value="Genomic_DNA"/>
</dbReference>
<keyword evidence="1" id="KW-0812">Transmembrane</keyword>
<dbReference type="GO" id="GO:0005886">
    <property type="term" value="C:plasma membrane"/>
    <property type="evidence" value="ECO:0007669"/>
    <property type="project" value="TreeGrafter"/>
</dbReference>
<reference evidence="2 3" key="1">
    <citation type="submission" date="2020-08" db="EMBL/GenBank/DDBJ databases">
        <title>Genomic Encyclopedia of Type Strains, Phase IV (KMG-IV): sequencing the most valuable type-strain genomes for metagenomic binning, comparative biology and taxonomic classification.</title>
        <authorList>
            <person name="Goeker M."/>
        </authorList>
    </citation>
    <scope>NUCLEOTIDE SEQUENCE [LARGE SCALE GENOMIC DNA]</scope>
    <source>
        <strain evidence="2 3">DSM 10633</strain>
    </source>
</reference>
<feature type="transmembrane region" description="Helical" evidence="1">
    <location>
        <begin position="124"/>
        <end position="142"/>
    </location>
</feature>
<evidence type="ECO:0000313" key="3">
    <source>
        <dbReference type="Proteomes" id="UP000557217"/>
    </source>
</evidence>
<proteinExistence type="predicted"/>
<dbReference type="InterPro" id="IPR006750">
    <property type="entry name" value="YdcZ"/>
</dbReference>
<gene>
    <name evidence="2" type="ORF">HNR36_001555</name>
</gene>
<feature type="transmembrane region" description="Helical" evidence="1">
    <location>
        <begin position="68"/>
        <end position="88"/>
    </location>
</feature>
<protein>
    <submittedName>
        <fullName evidence="2">Transporter family-2 protein</fullName>
    </submittedName>
</protein>